<dbReference type="PANTHER" id="PTHR37077:SF1">
    <property type="match status" value="1"/>
</dbReference>
<proteinExistence type="predicted"/>
<dbReference type="EMBL" id="JACGWO010000001">
    <property type="protein sequence ID" value="KAK4437285.1"/>
    <property type="molecule type" value="Genomic_DNA"/>
</dbReference>
<evidence type="ECO:0000313" key="1">
    <source>
        <dbReference type="EMBL" id="KAK4437285.1"/>
    </source>
</evidence>
<gene>
    <name evidence="1" type="ORF">Salat_0062400</name>
</gene>
<reference evidence="1" key="1">
    <citation type="submission" date="2020-06" db="EMBL/GenBank/DDBJ databases">
        <authorList>
            <person name="Li T."/>
            <person name="Hu X."/>
            <person name="Zhang T."/>
            <person name="Song X."/>
            <person name="Zhang H."/>
            <person name="Dai N."/>
            <person name="Sheng W."/>
            <person name="Hou X."/>
            <person name="Wei L."/>
        </authorList>
    </citation>
    <scope>NUCLEOTIDE SEQUENCE</scope>
    <source>
        <strain evidence="1">3651</strain>
        <tissue evidence="1">Leaf</tissue>
    </source>
</reference>
<reference evidence="1" key="2">
    <citation type="journal article" date="2024" name="Plant">
        <title>Genomic evolution and insights into agronomic trait innovations of Sesamum species.</title>
        <authorList>
            <person name="Miao H."/>
            <person name="Wang L."/>
            <person name="Qu L."/>
            <person name="Liu H."/>
            <person name="Sun Y."/>
            <person name="Le M."/>
            <person name="Wang Q."/>
            <person name="Wei S."/>
            <person name="Zheng Y."/>
            <person name="Lin W."/>
            <person name="Duan Y."/>
            <person name="Cao H."/>
            <person name="Xiong S."/>
            <person name="Wang X."/>
            <person name="Wei L."/>
            <person name="Li C."/>
            <person name="Ma Q."/>
            <person name="Ju M."/>
            <person name="Zhao R."/>
            <person name="Li G."/>
            <person name="Mu C."/>
            <person name="Tian Q."/>
            <person name="Mei H."/>
            <person name="Zhang T."/>
            <person name="Gao T."/>
            <person name="Zhang H."/>
        </authorList>
    </citation>
    <scope>NUCLEOTIDE SEQUENCE</scope>
    <source>
        <strain evidence="1">3651</strain>
    </source>
</reference>
<comment type="caution">
    <text evidence="1">The sequence shown here is derived from an EMBL/GenBank/DDBJ whole genome shotgun (WGS) entry which is preliminary data.</text>
</comment>
<protein>
    <submittedName>
        <fullName evidence="1">Uncharacterized protein</fullName>
    </submittedName>
</protein>
<name>A0AAE2CWP8_9LAMI</name>
<keyword evidence="2" id="KW-1185">Reference proteome</keyword>
<dbReference type="AlphaFoldDB" id="A0AAE2CWP8"/>
<dbReference type="Proteomes" id="UP001293254">
    <property type="component" value="Unassembled WGS sequence"/>
</dbReference>
<dbReference type="PANTHER" id="PTHR37077">
    <property type="match status" value="1"/>
</dbReference>
<accession>A0AAE2CWP8</accession>
<sequence>MSPISIFAAIGSSSRHKNRLDRDDDNDGYDYAPSAYIFSLTFSRSKIPKMSLVAMTEIGCSWYKKRPDRDDSSNDVDDYIRIVCREGDGDDDDDADYDYAPAA</sequence>
<organism evidence="1 2">
    <name type="scientific">Sesamum alatum</name>
    <dbReference type="NCBI Taxonomy" id="300844"/>
    <lineage>
        <taxon>Eukaryota</taxon>
        <taxon>Viridiplantae</taxon>
        <taxon>Streptophyta</taxon>
        <taxon>Embryophyta</taxon>
        <taxon>Tracheophyta</taxon>
        <taxon>Spermatophyta</taxon>
        <taxon>Magnoliopsida</taxon>
        <taxon>eudicotyledons</taxon>
        <taxon>Gunneridae</taxon>
        <taxon>Pentapetalae</taxon>
        <taxon>asterids</taxon>
        <taxon>lamiids</taxon>
        <taxon>Lamiales</taxon>
        <taxon>Pedaliaceae</taxon>
        <taxon>Sesamum</taxon>
    </lineage>
</organism>
<evidence type="ECO:0000313" key="2">
    <source>
        <dbReference type="Proteomes" id="UP001293254"/>
    </source>
</evidence>